<evidence type="ECO:0000259" key="1">
    <source>
        <dbReference type="Pfam" id="PF13280"/>
    </source>
</evidence>
<dbReference type="Pfam" id="PF25583">
    <property type="entry name" value="WCX"/>
    <property type="match status" value="1"/>
</dbReference>
<sequence length="328" mass="34094">MSTSPAKPIPAEERQVNLLLALRNTVTGLTAATIIETVAGYDPAGGATTRRMFERDKAVLRGLGITVRTSGTEEQTRYRVAEEDYALPEVTVSASQATAIDVAASAWGSGALTSSARRALTKIRAVADRPHGPGALLDLTLDLAGEQVPVELAAAVDERRLVSFDYLSPASGRSRSRTVEPHRLRLSEGAWYLDALEPATGRRLTFRLARIAGGADGGDGVDIVSGPGAFEPVDMEDDPLTALLAVAPGRALQIRAHATSASAPPGVEPPAGWEVLSVTYADVFAFAGALAALGEGVVVLGPPALREEVLAHLRGAAGLSDHAVDGGR</sequence>
<dbReference type="AlphaFoldDB" id="A0A448HE55"/>
<dbReference type="InterPro" id="IPR057727">
    <property type="entry name" value="WCX_dom"/>
</dbReference>
<proteinExistence type="predicted"/>
<dbReference type="GO" id="GO:0000502">
    <property type="term" value="C:proteasome complex"/>
    <property type="evidence" value="ECO:0007669"/>
    <property type="project" value="UniProtKB-KW"/>
</dbReference>
<feature type="domain" description="WCX" evidence="2">
    <location>
        <begin position="239"/>
        <end position="317"/>
    </location>
</feature>
<name>A0A448HE55_9ACTO</name>
<keyword evidence="4" id="KW-1185">Reference proteome</keyword>
<dbReference type="Proteomes" id="UP000266895">
    <property type="component" value="Chromosome"/>
</dbReference>
<dbReference type="OrthoDB" id="3268930at2"/>
<protein>
    <submittedName>
        <fullName evidence="3">Proteasome accessory factor B</fullName>
    </submittedName>
</protein>
<evidence type="ECO:0000313" key="4">
    <source>
        <dbReference type="Proteomes" id="UP000266895"/>
    </source>
</evidence>
<evidence type="ECO:0000259" key="2">
    <source>
        <dbReference type="Pfam" id="PF25583"/>
    </source>
</evidence>
<dbReference type="PANTHER" id="PTHR34580:SF3">
    <property type="entry name" value="PROTEIN PAFB"/>
    <property type="match status" value="1"/>
</dbReference>
<feature type="domain" description="WYL" evidence="1">
    <location>
        <begin position="151"/>
        <end position="212"/>
    </location>
</feature>
<evidence type="ECO:0000313" key="3">
    <source>
        <dbReference type="EMBL" id="VEG26118.1"/>
    </source>
</evidence>
<dbReference type="PANTHER" id="PTHR34580">
    <property type="match status" value="1"/>
</dbReference>
<dbReference type="Pfam" id="PF13280">
    <property type="entry name" value="WYL"/>
    <property type="match status" value="1"/>
</dbReference>
<dbReference type="KEGG" id="ahw:NCTC11636_00359"/>
<reference evidence="3 4" key="1">
    <citation type="submission" date="2018-12" db="EMBL/GenBank/DDBJ databases">
        <authorList>
            <consortium name="Pathogen Informatics"/>
        </authorList>
    </citation>
    <scope>NUCLEOTIDE SEQUENCE [LARGE SCALE GENOMIC DNA]</scope>
    <source>
        <strain evidence="3 4">NCTC11636</strain>
    </source>
</reference>
<dbReference type="EMBL" id="LR134350">
    <property type="protein sequence ID" value="VEG26118.1"/>
    <property type="molecule type" value="Genomic_DNA"/>
</dbReference>
<organism evidence="3 4">
    <name type="scientific">Actinomyces howellii</name>
    <dbReference type="NCBI Taxonomy" id="52771"/>
    <lineage>
        <taxon>Bacteria</taxon>
        <taxon>Bacillati</taxon>
        <taxon>Actinomycetota</taxon>
        <taxon>Actinomycetes</taxon>
        <taxon>Actinomycetales</taxon>
        <taxon>Actinomycetaceae</taxon>
        <taxon>Actinomyces</taxon>
    </lineage>
</organism>
<dbReference type="InterPro" id="IPR051534">
    <property type="entry name" value="CBASS_pafABC_assoc_protein"/>
</dbReference>
<dbReference type="InterPro" id="IPR026881">
    <property type="entry name" value="WYL_dom"/>
</dbReference>
<gene>
    <name evidence="3" type="primary">pafB</name>
    <name evidence="3" type="ORF">NCTC11636_00359</name>
</gene>
<accession>A0A448HE55</accession>
<dbReference type="RefSeq" id="WP_126381538.1">
    <property type="nucleotide sequence ID" value="NZ_LR134350.1"/>
</dbReference>
<keyword evidence="3" id="KW-0647">Proteasome</keyword>
<dbReference type="PROSITE" id="PS52050">
    <property type="entry name" value="WYL"/>
    <property type="match status" value="1"/>
</dbReference>